<sequence length="305" mass="33859">MSSLSTSSLEDSVLLQHPHEADFTIHDIVIPVFATAESRNTLSISHVNRGRLLGRKGMNKHFDNLQEELIGMLGHCNFVDLEGEDVVVGHVVTLWRHVRVSIFGRPFANVVMKQRPLDGQLLRSFPFPLRDPWRENYFFPWIFKGRGENESRYHFYFRLGTKMTFRDTSGNIVNIRMPVWFSQLILLLTQLPATASTFKESGCGGMAKPSGHSGVGDVATNISECDLCAQMEVEVESNGEVTHGLHKPATTRLPAEMKTDNDTENARIGVAVGTSHALGWDISGFGGHMRGLGHGNLSTRCISSI</sequence>
<name>A0A1B8ASH0_FUSPO</name>
<proteinExistence type="predicted"/>
<evidence type="ECO:0000313" key="2">
    <source>
        <dbReference type="Proteomes" id="UP000091967"/>
    </source>
</evidence>
<reference evidence="1 2" key="1">
    <citation type="submission" date="2016-06" db="EMBL/GenBank/DDBJ databases">
        <title>Living apart together: crosstalk between the core and supernumerary genomes in a fungal plant pathogen.</title>
        <authorList>
            <person name="Vanheule A."/>
            <person name="Audenaert K."/>
            <person name="Warris S."/>
            <person name="Van De Geest H."/>
            <person name="Schijlen E."/>
            <person name="Hofte M."/>
            <person name="De Saeger S."/>
            <person name="Haesaert G."/>
            <person name="Waalwijk C."/>
            <person name="Van Der Lee T."/>
        </authorList>
    </citation>
    <scope>NUCLEOTIDE SEQUENCE [LARGE SCALE GENOMIC DNA]</scope>
    <source>
        <strain evidence="1 2">2516</strain>
    </source>
</reference>
<comment type="caution">
    <text evidence="1">The sequence shown here is derived from an EMBL/GenBank/DDBJ whole genome shotgun (WGS) entry which is preliminary data.</text>
</comment>
<protein>
    <submittedName>
        <fullName evidence="1">Uncharacterized protein</fullName>
    </submittedName>
</protein>
<dbReference type="AlphaFoldDB" id="A0A1B8ASH0"/>
<organism evidence="1 2">
    <name type="scientific">Fusarium poae</name>
    <dbReference type="NCBI Taxonomy" id="36050"/>
    <lineage>
        <taxon>Eukaryota</taxon>
        <taxon>Fungi</taxon>
        <taxon>Dikarya</taxon>
        <taxon>Ascomycota</taxon>
        <taxon>Pezizomycotina</taxon>
        <taxon>Sordariomycetes</taxon>
        <taxon>Hypocreomycetidae</taxon>
        <taxon>Hypocreales</taxon>
        <taxon>Nectriaceae</taxon>
        <taxon>Fusarium</taxon>
    </lineage>
</organism>
<dbReference type="Proteomes" id="UP000091967">
    <property type="component" value="Unassembled WGS sequence"/>
</dbReference>
<gene>
    <name evidence="1" type="ORF">FPOA_04018</name>
</gene>
<evidence type="ECO:0000313" key="1">
    <source>
        <dbReference type="EMBL" id="OBS23469.1"/>
    </source>
</evidence>
<keyword evidence="2" id="KW-1185">Reference proteome</keyword>
<accession>A0A1B8ASH0</accession>
<dbReference type="EMBL" id="LYXU01000002">
    <property type="protein sequence ID" value="OBS23469.1"/>
    <property type="molecule type" value="Genomic_DNA"/>
</dbReference>